<proteinExistence type="predicted"/>
<feature type="compositionally biased region" description="Basic and acidic residues" evidence="1">
    <location>
        <begin position="141"/>
        <end position="152"/>
    </location>
</feature>
<comment type="caution">
    <text evidence="3">The sequence shown here is derived from an EMBL/GenBank/DDBJ whole genome shotgun (WGS) entry which is preliminary data.</text>
</comment>
<dbReference type="AlphaFoldDB" id="A0A7W9Q7E6"/>
<accession>A0A7W9Q7E6</accession>
<keyword evidence="4" id="KW-1185">Reference proteome</keyword>
<evidence type="ECO:0000256" key="2">
    <source>
        <dbReference type="SAM" id="Phobius"/>
    </source>
</evidence>
<name>A0A7W9Q7E6_9ACTN</name>
<evidence type="ECO:0000256" key="1">
    <source>
        <dbReference type="SAM" id="MobiDB-lite"/>
    </source>
</evidence>
<feature type="compositionally biased region" description="Gly residues" evidence="1">
    <location>
        <begin position="155"/>
        <end position="166"/>
    </location>
</feature>
<feature type="compositionally biased region" description="Polar residues" evidence="1">
    <location>
        <begin position="189"/>
        <end position="200"/>
    </location>
</feature>
<feature type="compositionally biased region" description="Pro residues" evidence="1">
    <location>
        <begin position="9"/>
        <end position="20"/>
    </location>
</feature>
<feature type="compositionally biased region" description="Acidic residues" evidence="1">
    <location>
        <begin position="167"/>
        <end position="179"/>
    </location>
</feature>
<evidence type="ECO:0000313" key="4">
    <source>
        <dbReference type="Proteomes" id="UP000588098"/>
    </source>
</evidence>
<dbReference type="EMBL" id="JACHJL010000004">
    <property type="protein sequence ID" value="MBB5934896.1"/>
    <property type="molecule type" value="Genomic_DNA"/>
</dbReference>
<keyword evidence="2" id="KW-0472">Membrane</keyword>
<feature type="transmembrane region" description="Helical" evidence="2">
    <location>
        <begin position="114"/>
        <end position="134"/>
    </location>
</feature>
<gene>
    <name evidence="3" type="ORF">FHS42_001946</name>
</gene>
<feature type="region of interest" description="Disordered" evidence="1">
    <location>
        <begin position="1"/>
        <end position="112"/>
    </location>
</feature>
<evidence type="ECO:0000313" key="3">
    <source>
        <dbReference type="EMBL" id="MBB5934896.1"/>
    </source>
</evidence>
<organism evidence="3 4">
    <name type="scientific">Streptomyces zagrosensis</name>
    <dbReference type="NCBI Taxonomy" id="1042984"/>
    <lineage>
        <taxon>Bacteria</taxon>
        <taxon>Bacillati</taxon>
        <taxon>Actinomycetota</taxon>
        <taxon>Actinomycetes</taxon>
        <taxon>Kitasatosporales</taxon>
        <taxon>Streptomycetaceae</taxon>
        <taxon>Streptomyces</taxon>
    </lineage>
</organism>
<feature type="compositionally biased region" description="Pro residues" evidence="1">
    <location>
        <begin position="39"/>
        <end position="61"/>
    </location>
</feature>
<dbReference type="Proteomes" id="UP000588098">
    <property type="component" value="Unassembled WGS sequence"/>
</dbReference>
<feature type="region of interest" description="Disordered" evidence="1">
    <location>
        <begin position="133"/>
        <end position="233"/>
    </location>
</feature>
<feature type="compositionally biased region" description="Gly residues" evidence="1">
    <location>
        <begin position="22"/>
        <end position="32"/>
    </location>
</feature>
<keyword evidence="2" id="KW-1133">Transmembrane helix</keyword>
<keyword evidence="2" id="KW-0812">Transmembrane</keyword>
<reference evidence="3 4" key="1">
    <citation type="submission" date="2020-08" db="EMBL/GenBank/DDBJ databases">
        <title>Genomic Encyclopedia of Type Strains, Phase III (KMG-III): the genomes of soil and plant-associated and newly described type strains.</title>
        <authorList>
            <person name="Whitman W."/>
        </authorList>
    </citation>
    <scope>NUCLEOTIDE SEQUENCE [LARGE SCALE GENOMIC DNA]</scope>
    <source>
        <strain evidence="3 4">CECT 8305</strain>
    </source>
</reference>
<dbReference type="RefSeq" id="WP_184570879.1">
    <property type="nucleotide sequence ID" value="NZ_JACHJL010000004.1"/>
</dbReference>
<protein>
    <submittedName>
        <fullName evidence="3">Uncharacterized protein</fullName>
    </submittedName>
</protein>
<feature type="compositionally biased region" description="Low complexity" evidence="1">
    <location>
        <begin position="75"/>
        <end position="97"/>
    </location>
</feature>
<sequence>MSDDQPGPYGQPPQQPPQPGPYGQGGTAGQPGYGYPQQPTQPGPYGQPPQPGPYGQPPQPGPYGQQPQPGPYGQPPQQGYGYPQQPGPYGQQGQFSQPGPPVPPQGGNSRNKTIGIVVGAVVVVAAIVGTIIGVSGGDDADSAKSGKKKDVVAGDNGGQKGSGGSGDSDDSNSDSDSDDANGGQPDAPDTQQYKLTTPPTVASVYQRKGEGETDSGLGVGGAQPTGFTSEGSISADYEASGKRLSLGGAYGTSSNPEAGVDWFFQQLATGSGTPKGSPQKFTPAGFDGDVLKCQVIVSKSVPIQTCAWGDSSTIGAVILGDPAAVTNPGSVNLSQVADTTAQVRKDARVAK</sequence>